<proteinExistence type="inferred from homology"/>
<dbReference type="PANTHER" id="PTHR33938">
    <property type="entry name" value="FERULOYL ESTERASE B-RELATED"/>
    <property type="match status" value="1"/>
</dbReference>
<evidence type="ECO:0000256" key="2">
    <source>
        <dbReference type="ARBA" id="ARBA00022487"/>
    </source>
</evidence>
<keyword evidence="5 8" id="KW-0378">Hydrolase</keyword>
<keyword evidence="7" id="KW-1015">Disulfide bond</keyword>
<dbReference type="Proteomes" id="UP001174694">
    <property type="component" value="Unassembled WGS sequence"/>
</dbReference>
<keyword evidence="11" id="KW-1185">Reference proteome</keyword>
<accession>A0AA38R9W7</accession>
<evidence type="ECO:0000256" key="5">
    <source>
        <dbReference type="ARBA" id="ARBA00022801"/>
    </source>
</evidence>
<protein>
    <recommendedName>
        <fullName evidence="8">Carboxylic ester hydrolase</fullName>
        <ecNumber evidence="8">3.1.1.-</ecNumber>
    </recommendedName>
</protein>
<evidence type="ECO:0000256" key="3">
    <source>
        <dbReference type="ARBA" id="ARBA00022723"/>
    </source>
</evidence>
<reference evidence="10" key="1">
    <citation type="submission" date="2022-07" db="EMBL/GenBank/DDBJ databases">
        <title>Fungi with potential for degradation of polypropylene.</title>
        <authorList>
            <person name="Gostincar C."/>
        </authorList>
    </citation>
    <scope>NUCLEOTIDE SEQUENCE</scope>
    <source>
        <strain evidence="10">EXF-13308</strain>
    </source>
</reference>
<dbReference type="GO" id="GO:0030600">
    <property type="term" value="F:feruloyl esterase activity"/>
    <property type="evidence" value="ECO:0007669"/>
    <property type="project" value="UniProtKB-ARBA"/>
</dbReference>
<dbReference type="GO" id="GO:0046872">
    <property type="term" value="F:metal ion binding"/>
    <property type="evidence" value="ECO:0007669"/>
    <property type="project" value="UniProtKB-KW"/>
</dbReference>
<evidence type="ECO:0000313" key="10">
    <source>
        <dbReference type="EMBL" id="KAJ9139073.1"/>
    </source>
</evidence>
<evidence type="ECO:0000256" key="8">
    <source>
        <dbReference type="RuleBase" id="RU361238"/>
    </source>
</evidence>
<keyword evidence="6" id="KW-0106">Calcium</keyword>
<sequence>MSFIRSMLPVWLAGLTCAESVLGDHATGRGRDCSVAALNDILPRNARIHSVDAVPQNGSYGEGPSDIAYPSIPTGLPELCAIVVNVTSSPSSSFRFALFLPATWNSRFLEVGNGGFAGGINWMDIGVGARYGFATASTDTGHNSTSVDGSWALNEPEKVTDWGWRAIHGTAVAAKSLTEAYYGCQISHSYYSGCSTGGRQGLREAQLYPETFDGLLVGAPAWWTAHLQPWTTYVGALNLPLDNPRHIDPSLFPVIEAEILKQCDGADGIVDGIISSPGQCMFNYNALACGSPGRNTSTCLTAVQLSTLRKIYAPYFADGALACPGLEKGSEPQWDVLFGGSEPNSLGTGYEQYFLFNDPDWSWQQYNDSVISIADKLDPGNATAYAFDMSALRDRGGKVIMYHGMADGYIPTGTSEYFYEQVASATGGLAQLREWFRFFFVPGMGHCQGTAVDAPWYFAGSYQGPSLSSSLYSVPGYHDPRHDALLALMDWVENGNVVESIVATIWKDMSDPLSEVARQRPLCPYPERAGWDQQGDPDQETSWACR</sequence>
<dbReference type="Pfam" id="PF07519">
    <property type="entry name" value="Tannase"/>
    <property type="match status" value="2"/>
</dbReference>
<feature type="signal peptide" evidence="8">
    <location>
        <begin position="1"/>
        <end position="18"/>
    </location>
</feature>
<feature type="chain" id="PRO_5041484548" description="Carboxylic ester hydrolase" evidence="8">
    <location>
        <begin position="19"/>
        <end position="546"/>
    </location>
</feature>
<dbReference type="EC" id="3.1.1.-" evidence="8"/>
<evidence type="ECO:0000256" key="6">
    <source>
        <dbReference type="ARBA" id="ARBA00022837"/>
    </source>
</evidence>
<dbReference type="PANTHER" id="PTHR33938:SF2">
    <property type="entry name" value="CARBOXYLIC ESTER HYDROLASE"/>
    <property type="match status" value="1"/>
</dbReference>
<keyword evidence="2" id="KW-0719">Serine esterase</keyword>
<evidence type="ECO:0000256" key="1">
    <source>
        <dbReference type="ARBA" id="ARBA00006249"/>
    </source>
</evidence>
<evidence type="ECO:0000256" key="9">
    <source>
        <dbReference type="SAM" id="MobiDB-lite"/>
    </source>
</evidence>
<evidence type="ECO:0000313" key="11">
    <source>
        <dbReference type="Proteomes" id="UP001174694"/>
    </source>
</evidence>
<dbReference type="SUPFAM" id="SSF53474">
    <property type="entry name" value="alpha/beta-Hydrolases"/>
    <property type="match status" value="1"/>
</dbReference>
<dbReference type="AlphaFoldDB" id="A0AA38R9W7"/>
<dbReference type="EMBL" id="JANBVO010000027">
    <property type="protein sequence ID" value="KAJ9139073.1"/>
    <property type="molecule type" value="Genomic_DNA"/>
</dbReference>
<dbReference type="InterPro" id="IPR029058">
    <property type="entry name" value="AB_hydrolase_fold"/>
</dbReference>
<comment type="similarity">
    <text evidence="1 8">Belongs to the tannase family.</text>
</comment>
<dbReference type="InterPro" id="IPR011118">
    <property type="entry name" value="Tannase/feruloyl_esterase"/>
</dbReference>
<comment type="caution">
    <text evidence="10">The sequence shown here is derived from an EMBL/GenBank/DDBJ whole genome shotgun (WGS) entry which is preliminary data.</text>
</comment>
<feature type="region of interest" description="Disordered" evidence="9">
    <location>
        <begin position="527"/>
        <end position="546"/>
    </location>
</feature>
<keyword evidence="4 8" id="KW-0732">Signal</keyword>
<gene>
    <name evidence="10" type="ORF">NKR23_g8135</name>
</gene>
<name>A0AA38R9W7_9PEZI</name>
<keyword evidence="3" id="KW-0479">Metal-binding</keyword>
<organism evidence="10 11">
    <name type="scientific">Pleurostoma richardsiae</name>
    <dbReference type="NCBI Taxonomy" id="41990"/>
    <lineage>
        <taxon>Eukaryota</taxon>
        <taxon>Fungi</taxon>
        <taxon>Dikarya</taxon>
        <taxon>Ascomycota</taxon>
        <taxon>Pezizomycotina</taxon>
        <taxon>Sordariomycetes</taxon>
        <taxon>Sordariomycetidae</taxon>
        <taxon>Calosphaeriales</taxon>
        <taxon>Pleurostomataceae</taxon>
        <taxon>Pleurostoma</taxon>
    </lineage>
</organism>
<evidence type="ECO:0000256" key="4">
    <source>
        <dbReference type="ARBA" id="ARBA00022729"/>
    </source>
</evidence>
<evidence type="ECO:0000256" key="7">
    <source>
        <dbReference type="ARBA" id="ARBA00023157"/>
    </source>
</evidence>